<protein>
    <submittedName>
        <fullName evidence="2">Uncharacterized protein</fullName>
    </submittedName>
</protein>
<feature type="region of interest" description="Disordered" evidence="1">
    <location>
        <begin position="18"/>
        <end position="62"/>
    </location>
</feature>
<proteinExistence type="predicted"/>
<evidence type="ECO:0000313" key="2">
    <source>
        <dbReference type="EMBL" id="KAJ8930039.1"/>
    </source>
</evidence>
<accession>A0AAV8WTG5</accession>
<evidence type="ECO:0000256" key="1">
    <source>
        <dbReference type="SAM" id="MobiDB-lite"/>
    </source>
</evidence>
<evidence type="ECO:0000313" key="3">
    <source>
        <dbReference type="Proteomes" id="UP001162156"/>
    </source>
</evidence>
<gene>
    <name evidence="2" type="ORF">NQ314_017204</name>
</gene>
<feature type="compositionally biased region" description="Low complexity" evidence="1">
    <location>
        <begin position="21"/>
        <end position="33"/>
    </location>
</feature>
<dbReference type="EMBL" id="JANEYF010004805">
    <property type="protein sequence ID" value="KAJ8930039.1"/>
    <property type="molecule type" value="Genomic_DNA"/>
</dbReference>
<sequence length="62" mass="7014">MQKSFDYTELCQTNSTLLDPLSLSQRSNSSSQSPGAQPTSRSRPWHDFGRQNDADKIQIPKM</sequence>
<organism evidence="2 3">
    <name type="scientific">Rhamnusium bicolor</name>
    <dbReference type="NCBI Taxonomy" id="1586634"/>
    <lineage>
        <taxon>Eukaryota</taxon>
        <taxon>Metazoa</taxon>
        <taxon>Ecdysozoa</taxon>
        <taxon>Arthropoda</taxon>
        <taxon>Hexapoda</taxon>
        <taxon>Insecta</taxon>
        <taxon>Pterygota</taxon>
        <taxon>Neoptera</taxon>
        <taxon>Endopterygota</taxon>
        <taxon>Coleoptera</taxon>
        <taxon>Polyphaga</taxon>
        <taxon>Cucujiformia</taxon>
        <taxon>Chrysomeloidea</taxon>
        <taxon>Cerambycidae</taxon>
        <taxon>Lepturinae</taxon>
        <taxon>Rhagiini</taxon>
        <taxon>Rhamnusium</taxon>
    </lineage>
</organism>
<keyword evidence="3" id="KW-1185">Reference proteome</keyword>
<comment type="caution">
    <text evidence="2">The sequence shown here is derived from an EMBL/GenBank/DDBJ whole genome shotgun (WGS) entry which is preliminary data.</text>
</comment>
<dbReference type="AlphaFoldDB" id="A0AAV8WTG5"/>
<name>A0AAV8WTG5_9CUCU</name>
<reference evidence="2" key="1">
    <citation type="journal article" date="2023" name="Insect Mol. Biol.">
        <title>Genome sequencing provides insights into the evolution of gene families encoding plant cell wall-degrading enzymes in longhorned beetles.</title>
        <authorList>
            <person name="Shin N.R."/>
            <person name="Okamura Y."/>
            <person name="Kirsch R."/>
            <person name="Pauchet Y."/>
        </authorList>
    </citation>
    <scope>NUCLEOTIDE SEQUENCE</scope>
    <source>
        <strain evidence="2">RBIC_L_NR</strain>
    </source>
</reference>
<dbReference type="Proteomes" id="UP001162156">
    <property type="component" value="Unassembled WGS sequence"/>
</dbReference>
<feature type="compositionally biased region" description="Basic and acidic residues" evidence="1">
    <location>
        <begin position="44"/>
        <end position="62"/>
    </location>
</feature>